<dbReference type="EMBL" id="JACHIV010000001">
    <property type="protein sequence ID" value="MBB5072745.1"/>
    <property type="molecule type" value="Genomic_DNA"/>
</dbReference>
<comment type="caution">
    <text evidence="2">The sequence shown here is derived from an EMBL/GenBank/DDBJ whole genome shotgun (WGS) entry which is preliminary data.</text>
</comment>
<dbReference type="AlphaFoldDB" id="A0A840NS14"/>
<gene>
    <name evidence="2" type="ORF">BJ969_005833</name>
</gene>
<name>A0A840NS14_9PSEU</name>
<sequence>MVEGTDADLAAVVLRLLRKNRIADLAVGYVPVAESPATRLWGLPVGAEARRLAFEGAARPAALVRDDSGGLLIASGRVEPITGQVYCDDHRVLQGAARSLEISPDPDAAPLPEPTADPMSANLDPAADGLRVTTVRRGLLRARREVTRGRAVQAGFREATVLRDGVAHPRPVGTWAWYRHTEDLLLVRP</sequence>
<feature type="region of interest" description="Disordered" evidence="1">
    <location>
        <begin position="102"/>
        <end position="125"/>
    </location>
</feature>
<evidence type="ECO:0000313" key="3">
    <source>
        <dbReference type="Proteomes" id="UP000580474"/>
    </source>
</evidence>
<organism evidence="2 3">
    <name type="scientific">Saccharopolyspora gloriosae</name>
    <dbReference type="NCBI Taxonomy" id="455344"/>
    <lineage>
        <taxon>Bacteria</taxon>
        <taxon>Bacillati</taxon>
        <taxon>Actinomycetota</taxon>
        <taxon>Actinomycetes</taxon>
        <taxon>Pseudonocardiales</taxon>
        <taxon>Pseudonocardiaceae</taxon>
        <taxon>Saccharopolyspora</taxon>
    </lineage>
</organism>
<reference evidence="2 3" key="1">
    <citation type="submission" date="2020-08" db="EMBL/GenBank/DDBJ databases">
        <title>Sequencing the genomes of 1000 actinobacteria strains.</title>
        <authorList>
            <person name="Klenk H.-P."/>
        </authorList>
    </citation>
    <scope>NUCLEOTIDE SEQUENCE [LARGE SCALE GENOMIC DNA]</scope>
    <source>
        <strain evidence="2 3">DSM 45582</strain>
    </source>
</reference>
<evidence type="ECO:0000256" key="1">
    <source>
        <dbReference type="SAM" id="MobiDB-lite"/>
    </source>
</evidence>
<protein>
    <submittedName>
        <fullName evidence="2">Uncharacterized protein</fullName>
    </submittedName>
</protein>
<dbReference type="RefSeq" id="WP_221315972.1">
    <property type="nucleotide sequence ID" value="NZ_JACHIV010000001.1"/>
</dbReference>
<dbReference type="Proteomes" id="UP000580474">
    <property type="component" value="Unassembled WGS sequence"/>
</dbReference>
<evidence type="ECO:0000313" key="2">
    <source>
        <dbReference type="EMBL" id="MBB5072745.1"/>
    </source>
</evidence>
<accession>A0A840NS14</accession>
<proteinExistence type="predicted"/>
<keyword evidence="3" id="KW-1185">Reference proteome</keyword>